<feature type="region of interest" description="Disordered" evidence="2">
    <location>
        <begin position="26"/>
        <end position="45"/>
    </location>
</feature>
<comment type="caution">
    <text evidence="1">Lacks conserved residue(s) required for the propagation of feature annotation.</text>
</comment>
<dbReference type="VEuPathDB" id="VectorBase:ASTE003861"/>
<reference evidence="4" key="2">
    <citation type="submission" date="2020-05" db="UniProtKB">
        <authorList>
            <consortium name="EnsemblMetazoa"/>
        </authorList>
    </citation>
    <scope>IDENTIFICATION</scope>
    <source>
        <strain evidence="4">Indian</strain>
    </source>
</reference>
<organism evidence="4 5">
    <name type="scientific">Anopheles stephensi</name>
    <name type="common">Indo-Pakistan malaria mosquito</name>
    <dbReference type="NCBI Taxonomy" id="30069"/>
    <lineage>
        <taxon>Eukaryota</taxon>
        <taxon>Metazoa</taxon>
        <taxon>Ecdysozoa</taxon>
        <taxon>Arthropoda</taxon>
        <taxon>Hexapoda</taxon>
        <taxon>Insecta</taxon>
        <taxon>Pterygota</taxon>
        <taxon>Neoptera</taxon>
        <taxon>Endopterygota</taxon>
        <taxon>Diptera</taxon>
        <taxon>Nematocera</taxon>
        <taxon>Culicoidea</taxon>
        <taxon>Culicidae</taxon>
        <taxon>Anophelinae</taxon>
        <taxon>Anopheles</taxon>
    </lineage>
</organism>
<keyword evidence="5" id="KW-1185">Reference proteome</keyword>
<dbReference type="EnsemblMetazoa" id="ASTEI11104-RA">
    <property type="protein sequence ID" value="ASTEI11104-PA"/>
    <property type="gene ID" value="ASTEI11104"/>
</dbReference>
<name>A0A182YRL8_ANOST</name>
<keyword evidence="1" id="KW-0768">Sushi</keyword>
<dbReference type="VEuPathDB" id="VectorBase:ASTEI20_042576"/>
<protein>
    <submittedName>
        <fullName evidence="4">Sushi domain-containing protein</fullName>
    </submittedName>
</protein>
<dbReference type="InterPro" id="IPR000436">
    <property type="entry name" value="Sushi_SCR_CCP_dom"/>
</dbReference>
<dbReference type="Pfam" id="PF00084">
    <property type="entry name" value="Sushi"/>
    <property type="match status" value="1"/>
</dbReference>
<dbReference type="CDD" id="cd00033">
    <property type="entry name" value="CCP"/>
    <property type="match status" value="1"/>
</dbReference>
<evidence type="ECO:0000256" key="1">
    <source>
        <dbReference type="PROSITE-ProRule" id="PRU00302"/>
    </source>
</evidence>
<evidence type="ECO:0000256" key="2">
    <source>
        <dbReference type="SAM" id="MobiDB-lite"/>
    </source>
</evidence>
<dbReference type="STRING" id="30069.A0A182YRL8"/>
<sequence>MIAPLKFHYDPGDYLTVQCRPGFVEHGANGGPPERPRCTPEGDWSGPVPQCRSYEEI</sequence>
<dbReference type="PROSITE" id="PS50923">
    <property type="entry name" value="SUSHI"/>
    <property type="match status" value="1"/>
</dbReference>
<accession>A0A182YRL8</accession>
<proteinExistence type="predicted"/>
<reference evidence="5" key="1">
    <citation type="journal article" date="2014" name="Genome Biol.">
        <title>Genome analysis of a major urban malaria vector mosquito, Anopheles stephensi.</title>
        <authorList>
            <person name="Jiang X."/>
            <person name="Peery A."/>
            <person name="Hall A.B."/>
            <person name="Sharma A."/>
            <person name="Chen X.G."/>
            <person name="Waterhouse R.M."/>
            <person name="Komissarov A."/>
            <person name="Riehle M.M."/>
            <person name="Shouche Y."/>
            <person name="Sharakhova M.V."/>
            <person name="Lawson D."/>
            <person name="Pakpour N."/>
            <person name="Arensburger P."/>
            <person name="Davidson V.L."/>
            <person name="Eiglmeier K."/>
            <person name="Emrich S."/>
            <person name="George P."/>
            <person name="Kennedy R.C."/>
            <person name="Mane S.P."/>
            <person name="Maslen G."/>
            <person name="Oringanje C."/>
            <person name="Qi Y."/>
            <person name="Settlage R."/>
            <person name="Tojo M."/>
            <person name="Tubio J.M."/>
            <person name="Unger M.F."/>
            <person name="Wang B."/>
            <person name="Vernick K.D."/>
            <person name="Ribeiro J.M."/>
            <person name="James A.A."/>
            <person name="Michel K."/>
            <person name="Riehle M.A."/>
            <person name="Luckhart S."/>
            <person name="Sharakhov I.V."/>
            <person name="Tu Z."/>
        </authorList>
    </citation>
    <scope>NUCLEOTIDE SEQUENCE [LARGE SCALE GENOMIC DNA]</scope>
    <source>
        <strain evidence="5">Indian</strain>
    </source>
</reference>
<dbReference type="AlphaFoldDB" id="A0A182YRL8"/>
<dbReference type="Proteomes" id="UP000076408">
    <property type="component" value="Unassembled WGS sequence"/>
</dbReference>
<dbReference type="InterPro" id="IPR035976">
    <property type="entry name" value="Sushi/SCR/CCP_sf"/>
</dbReference>
<evidence type="ECO:0000313" key="4">
    <source>
        <dbReference type="EnsemblMetazoa" id="ASTEI11104-PA"/>
    </source>
</evidence>
<evidence type="ECO:0000259" key="3">
    <source>
        <dbReference type="PROSITE" id="PS50923"/>
    </source>
</evidence>
<dbReference type="SUPFAM" id="SSF57535">
    <property type="entry name" value="Complement control module/SCR domain"/>
    <property type="match status" value="1"/>
</dbReference>
<feature type="domain" description="Sushi" evidence="3">
    <location>
        <begin position="1"/>
        <end position="53"/>
    </location>
</feature>
<dbReference type="VEuPathDB" id="VectorBase:ASTEI11104"/>
<dbReference type="Gene3D" id="2.10.70.10">
    <property type="entry name" value="Complement Module, domain 1"/>
    <property type="match status" value="1"/>
</dbReference>
<evidence type="ECO:0000313" key="5">
    <source>
        <dbReference type="Proteomes" id="UP000076408"/>
    </source>
</evidence>